<dbReference type="PROSITE" id="PS50010">
    <property type="entry name" value="DH_2"/>
    <property type="match status" value="1"/>
</dbReference>
<dbReference type="InterPro" id="IPR035031">
    <property type="entry name" value="Vav_SH2_invertebrate"/>
</dbReference>
<dbReference type="Gene3D" id="1.20.900.10">
    <property type="entry name" value="Dbl homology (DH) domain"/>
    <property type="match status" value="1"/>
</dbReference>
<dbReference type="EMBL" id="GL379794">
    <property type="protein sequence ID" value="EGT57909.1"/>
    <property type="molecule type" value="Genomic_DNA"/>
</dbReference>
<dbReference type="PROSITE" id="PS50003">
    <property type="entry name" value="PH_DOMAIN"/>
    <property type="match status" value="1"/>
</dbReference>
<feature type="compositionally biased region" description="Low complexity" evidence="7">
    <location>
        <begin position="725"/>
        <end position="746"/>
    </location>
</feature>
<feature type="domain" description="SH2" evidence="8">
    <location>
        <begin position="766"/>
        <end position="860"/>
    </location>
</feature>
<evidence type="ECO:0000256" key="2">
    <source>
        <dbReference type="ARBA" id="ARBA00022658"/>
    </source>
</evidence>
<feature type="region of interest" description="Disordered" evidence="7">
    <location>
        <begin position="130"/>
        <end position="150"/>
    </location>
</feature>
<keyword evidence="3" id="KW-0479">Metal-binding</keyword>
<dbReference type="InParanoid" id="G0MGT1"/>
<evidence type="ECO:0000259" key="9">
    <source>
        <dbReference type="PROSITE" id="PS50002"/>
    </source>
</evidence>
<dbReference type="SUPFAM" id="SSF48065">
    <property type="entry name" value="DBL homology domain (DH-domain)"/>
    <property type="match status" value="1"/>
</dbReference>
<dbReference type="CDD" id="cd09940">
    <property type="entry name" value="SH2_Vav_family"/>
    <property type="match status" value="1"/>
</dbReference>
<dbReference type="GO" id="GO:0005737">
    <property type="term" value="C:cytoplasm"/>
    <property type="evidence" value="ECO:0007669"/>
    <property type="project" value="TreeGrafter"/>
</dbReference>
<keyword evidence="2" id="KW-0344">Guanine-nucleotide releasing factor</keyword>
<feature type="domain" description="DH" evidence="11">
    <location>
        <begin position="212"/>
        <end position="412"/>
    </location>
</feature>
<dbReference type="Pfam" id="PF00017">
    <property type="entry name" value="SH2"/>
    <property type="match status" value="1"/>
</dbReference>
<dbReference type="InterPro" id="IPR001849">
    <property type="entry name" value="PH_domain"/>
</dbReference>
<dbReference type="SMART" id="SM00325">
    <property type="entry name" value="RhoGEF"/>
    <property type="match status" value="1"/>
</dbReference>
<evidence type="ECO:0000256" key="6">
    <source>
        <dbReference type="PROSITE-ProRule" id="PRU00192"/>
    </source>
</evidence>
<dbReference type="SUPFAM" id="SSF55550">
    <property type="entry name" value="SH2 domain"/>
    <property type="match status" value="1"/>
</dbReference>
<evidence type="ECO:0000313" key="14">
    <source>
        <dbReference type="Proteomes" id="UP000008068"/>
    </source>
</evidence>
<dbReference type="Gene3D" id="2.30.30.40">
    <property type="entry name" value="SH3 Domains"/>
    <property type="match status" value="1"/>
</dbReference>
<evidence type="ECO:0000313" key="13">
    <source>
        <dbReference type="EMBL" id="EGT57909.1"/>
    </source>
</evidence>
<evidence type="ECO:0000259" key="8">
    <source>
        <dbReference type="PROSITE" id="PS50001"/>
    </source>
</evidence>
<dbReference type="AlphaFoldDB" id="G0MGT1"/>
<dbReference type="GO" id="GO:0110039">
    <property type="term" value="P:positive regulation of nematode male tail tip morphogenesis"/>
    <property type="evidence" value="ECO:0007669"/>
    <property type="project" value="EnsemblMetazoa"/>
</dbReference>
<dbReference type="SMART" id="SM00326">
    <property type="entry name" value="SH3"/>
    <property type="match status" value="2"/>
</dbReference>
<dbReference type="GO" id="GO:0005085">
    <property type="term" value="F:guanyl-nucleotide exchange factor activity"/>
    <property type="evidence" value="ECO:0007669"/>
    <property type="project" value="UniProtKB-KW"/>
</dbReference>
<dbReference type="GO" id="GO:0016477">
    <property type="term" value="P:cell migration"/>
    <property type="evidence" value="ECO:0007669"/>
    <property type="project" value="TreeGrafter"/>
</dbReference>
<dbReference type="InterPro" id="IPR055251">
    <property type="entry name" value="SOS1_NGEF_PH"/>
</dbReference>
<evidence type="ECO:0000259" key="11">
    <source>
        <dbReference type="PROSITE" id="PS50010"/>
    </source>
</evidence>
<feature type="domain" description="SH3" evidence="9">
    <location>
        <begin position="861"/>
        <end position="926"/>
    </location>
</feature>
<dbReference type="InterPro" id="IPR000219">
    <property type="entry name" value="DH_dom"/>
</dbReference>
<dbReference type="SUPFAM" id="SSF50044">
    <property type="entry name" value="SH3-domain"/>
    <property type="match status" value="2"/>
</dbReference>
<dbReference type="PROSITE" id="PS50002">
    <property type="entry name" value="SH3"/>
    <property type="match status" value="2"/>
</dbReference>
<dbReference type="PRINTS" id="PR00678">
    <property type="entry name" value="PI3KINASEP85"/>
</dbReference>
<dbReference type="PROSITE" id="PS50021">
    <property type="entry name" value="CH"/>
    <property type="match status" value="1"/>
</dbReference>
<dbReference type="Gene3D" id="3.30.505.10">
    <property type="entry name" value="SH2 domain"/>
    <property type="match status" value="1"/>
</dbReference>
<dbReference type="InterPro" id="IPR001331">
    <property type="entry name" value="GDS_CDC24_CS"/>
</dbReference>
<accession>G0MGT1</accession>
<evidence type="ECO:0000256" key="5">
    <source>
        <dbReference type="PROSITE-ProRule" id="PRU00191"/>
    </source>
</evidence>
<dbReference type="FunCoup" id="G0MGT1">
    <property type="interactions" value="2152"/>
</dbReference>
<name>G0MGT1_CAEBE</name>
<evidence type="ECO:0000256" key="1">
    <source>
        <dbReference type="ARBA" id="ARBA00022443"/>
    </source>
</evidence>
<dbReference type="SMART" id="SM00233">
    <property type="entry name" value="PH"/>
    <property type="match status" value="1"/>
</dbReference>
<proteinExistence type="predicted"/>
<keyword evidence="1 6" id="KW-0728">SH3 domain</keyword>
<keyword evidence="4 5" id="KW-0727">SH2 domain</keyword>
<dbReference type="GO" id="GO:0035556">
    <property type="term" value="P:intracellular signal transduction"/>
    <property type="evidence" value="ECO:0007669"/>
    <property type="project" value="InterPro"/>
</dbReference>
<feature type="domain" description="Calponin-homology (CH)" evidence="12">
    <location>
        <begin position="5"/>
        <end position="123"/>
    </location>
</feature>
<dbReference type="GO" id="GO:0040028">
    <property type="term" value="P:regulation of vulval development"/>
    <property type="evidence" value="ECO:0007669"/>
    <property type="project" value="EnsemblMetazoa"/>
</dbReference>
<keyword evidence="14" id="KW-1185">Reference proteome</keyword>
<evidence type="ECO:0000259" key="12">
    <source>
        <dbReference type="PROSITE" id="PS50021"/>
    </source>
</evidence>
<dbReference type="GO" id="GO:0008270">
    <property type="term" value="F:zinc ion binding"/>
    <property type="evidence" value="ECO:0007669"/>
    <property type="project" value="UniProtKB-KW"/>
</dbReference>
<evidence type="ECO:0000256" key="4">
    <source>
        <dbReference type="ARBA" id="ARBA00022999"/>
    </source>
</evidence>
<dbReference type="SUPFAM" id="SSF50729">
    <property type="entry name" value="PH domain-like"/>
    <property type="match status" value="1"/>
</dbReference>
<reference evidence="14" key="1">
    <citation type="submission" date="2011-07" db="EMBL/GenBank/DDBJ databases">
        <authorList>
            <consortium name="Caenorhabditis brenneri Sequencing and Analysis Consortium"/>
            <person name="Wilson R.K."/>
        </authorList>
    </citation>
    <scope>NUCLEOTIDE SEQUENCE [LARGE SCALE GENOMIC DNA]</scope>
    <source>
        <strain evidence="14">PB2801</strain>
    </source>
</reference>
<dbReference type="PROSITE" id="PS00741">
    <property type="entry name" value="DH_1"/>
    <property type="match status" value="1"/>
</dbReference>
<dbReference type="Gene3D" id="2.30.29.30">
    <property type="entry name" value="Pleckstrin-homology domain (PH domain)/Phosphotyrosine-binding domain (PTB)"/>
    <property type="match status" value="1"/>
</dbReference>
<dbReference type="HOGENOM" id="CLU_013787_0_0_1"/>
<dbReference type="InterPro" id="IPR000980">
    <property type="entry name" value="SH2"/>
</dbReference>
<feature type="domain" description="PH" evidence="10">
    <location>
        <begin position="445"/>
        <end position="573"/>
    </location>
</feature>
<dbReference type="InterPro" id="IPR001452">
    <property type="entry name" value="SH3_domain"/>
</dbReference>
<dbReference type="Pfam" id="PF07653">
    <property type="entry name" value="SH3_2"/>
    <property type="match status" value="2"/>
</dbReference>
<dbReference type="GO" id="GO:0040017">
    <property type="term" value="P:positive regulation of locomotion"/>
    <property type="evidence" value="ECO:0007669"/>
    <property type="project" value="EnsemblMetazoa"/>
</dbReference>
<dbReference type="SMART" id="SM00252">
    <property type="entry name" value="SH2"/>
    <property type="match status" value="1"/>
</dbReference>
<dbReference type="OMA" id="TEVGWRT"/>
<dbReference type="PANTHER" id="PTHR45818:SF3">
    <property type="entry name" value="PROTEIN VAV"/>
    <property type="match status" value="1"/>
</dbReference>
<dbReference type="STRING" id="135651.G0MGT1"/>
<dbReference type="InterPro" id="IPR001715">
    <property type="entry name" value="CH_dom"/>
</dbReference>
<dbReference type="Proteomes" id="UP000008068">
    <property type="component" value="Unassembled WGS sequence"/>
</dbReference>
<dbReference type="OrthoDB" id="5340910at2759"/>
<evidence type="ECO:0000259" key="10">
    <source>
        <dbReference type="PROSITE" id="PS50003"/>
    </source>
</evidence>
<evidence type="ECO:0000256" key="7">
    <source>
        <dbReference type="SAM" id="MobiDB-lite"/>
    </source>
</evidence>
<sequence length="941" mass="107047">MSSGSQLWRQCARWLRDLNVLTTDNTKQKSESILEFAAVFRDGVLLCRLANVLIPNSIDQASVRPSQSQISQDACETNINLFVEFCLSHLNFQRSDLFTSHDLFHMWRFHVVLKTLSEISKMDVSTRRGVAPFPETEQERQSTSSSQEFVDDEEIYQSLKQDIDMVNPDETIYKPITSADPEEPSEQLYDRIVKARKHSMNENDVQSNPQLKRTHSINELFNTEKNYVHQALFTIIKTFYEPMKGIISTEDYNTIFGNIEEINALHTALLADLEYPVQLALGKTEENISRPTSLSEAGTRPPKYIGEVFVKYRDMFLSYGKYCSNLSQSRKLSNELEMTNDRYVKTCRELTTQANCKFSMNDLLCVPFQRITKYPLLLKELIKQTDLASPERKSLSEAFDVMEDVCCYINEESRDTEGKNFIDSIAQRITDLQMPTSVKLHDYGRMNKDGDVKIAESTATQSGKAKQRFVFLFDKVIVVCKPVSKVQTKDKTGSPIKPNTYNYKNAYVMSELNIDQHVSIDTKTGGTITRRSQYVIQMHRDRTDSNEITNLTFYFKNEAERSKWLNALLLSKSNVSPIEYLRDTNHKVSFTSFRVDVKKPSVCSVCSKLMKGLRYQGYKCDMNNGDIVVATSNCTPTDLSYLQFAKGDRIEVITMQMHNRFTGCLVNNRNRTGLVHLDHVSQQSRTASMIGIGSPMESPAGPIVPRVIRNESTVLPKKVLSDGLSRNPSSNGPNSSRTSRASSTSTINGTDNPRDYVNMDITAFLWWMGDMERAKAESTLKGTPNGTFLVRHSRNRNQTAISLSYKNEVKHMIIERNKDGKVYLDEDYIFGSEVELVQYYRYNNLIEIFQALDTCLKIPYSQCKVFKAIHDYEAPTQNSEGKFLTFKTGDTVVLLDTVGEDRGWWKGQVGSKTGFFPLSYVKPYDPSAENSGPVTPTSSSS</sequence>
<gene>
    <name evidence="13" type="ORF">CAEBREN_25145</name>
</gene>
<dbReference type="InterPro" id="IPR035899">
    <property type="entry name" value="DBL_dom_sf"/>
</dbReference>
<dbReference type="CDD" id="cd00160">
    <property type="entry name" value="RhoGEF"/>
    <property type="match status" value="1"/>
</dbReference>
<dbReference type="Pfam" id="PF00307">
    <property type="entry name" value="CH"/>
    <property type="match status" value="1"/>
</dbReference>
<dbReference type="InterPro" id="IPR036872">
    <property type="entry name" value="CH_dom_sf"/>
</dbReference>
<dbReference type="PANTHER" id="PTHR45818">
    <property type="entry name" value="PROTEIN VAV"/>
    <property type="match status" value="1"/>
</dbReference>
<dbReference type="Pfam" id="PF00621">
    <property type="entry name" value="RhoGEF"/>
    <property type="match status" value="1"/>
</dbReference>
<dbReference type="Gene3D" id="1.10.418.10">
    <property type="entry name" value="Calponin-like domain"/>
    <property type="match status" value="1"/>
</dbReference>
<dbReference type="GO" id="GO:0045746">
    <property type="term" value="P:negative regulation of Notch signaling pathway"/>
    <property type="evidence" value="ECO:0007669"/>
    <property type="project" value="EnsemblMetazoa"/>
</dbReference>
<feature type="region of interest" description="Disordered" evidence="7">
    <location>
        <begin position="718"/>
        <end position="752"/>
    </location>
</feature>
<dbReference type="SUPFAM" id="SSF47576">
    <property type="entry name" value="Calponin-homology domain, CH-domain"/>
    <property type="match status" value="1"/>
</dbReference>
<dbReference type="SMART" id="SM00033">
    <property type="entry name" value="CH"/>
    <property type="match status" value="1"/>
</dbReference>
<organism evidence="14">
    <name type="scientific">Caenorhabditis brenneri</name>
    <name type="common">Nematode worm</name>
    <dbReference type="NCBI Taxonomy" id="135651"/>
    <lineage>
        <taxon>Eukaryota</taxon>
        <taxon>Metazoa</taxon>
        <taxon>Ecdysozoa</taxon>
        <taxon>Nematoda</taxon>
        <taxon>Chromadorea</taxon>
        <taxon>Rhabditida</taxon>
        <taxon>Rhabditina</taxon>
        <taxon>Rhabditomorpha</taxon>
        <taxon>Rhabditoidea</taxon>
        <taxon>Rhabditidae</taxon>
        <taxon>Peloderinae</taxon>
        <taxon>Caenorhabditis</taxon>
    </lineage>
</organism>
<dbReference type="InterPro" id="IPR011993">
    <property type="entry name" value="PH-like_dom_sf"/>
</dbReference>
<dbReference type="Gene3D" id="3.30.60.20">
    <property type="match status" value="1"/>
</dbReference>
<dbReference type="CDD" id="cd00174">
    <property type="entry name" value="SH3"/>
    <property type="match status" value="2"/>
</dbReference>
<feature type="domain" description="SH3" evidence="9">
    <location>
        <begin position="623"/>
        <end position="685"/>
    </location>
</feature>
<dbReference type="InterPro" id="IPR036860">
    <property type="entry name" value="SH2_dom_sf"/>
</dbReference>
<keyword evidence="3" id="KW-0862">Zinc</keyword>
<dbReference type="InterPro" id="IPR036028">
    <property type="entry name" value="SH3-like_dom_sf"/>
</dbReference>
<dbReference type="Pfam" id="PF22697">
    <property type="entry name" value="SOS1_NGEF_PH"/>
    <property type="match status" value="1"/>
</dbReference>
<dbReference type="eggNOG" id="KOG2996">
    <property type="taxonomic scope" value="Eukaryota"/>
</dbReference>
<dbReference type="PROSITE" id="PS50001">
    <property type="entry name" value="SH2"/>
    <property type="match status" value="1"/>
</dbReference>
<keyword evidence="3" id="KW-0863">Zinc-finger</keyword>
<evidence type="ECO:0000256" key="3">
    <source>
        <dbReference type="ARBA" id="ARBA00022771"/>
    </source>
</evidence>
<protein>
    <submittedName>
        <fullName evidence="13">Uncharacterized protein</fullName>
    </submittedName>
</protein>
<dbReference type="PRINTS" id="PR00452">
    <property type="entry name" value="SH3DOMAIN"/>
</dbReference>